<accession>A0A4R8V7L3</accession>
<protein>
    <submittedName>
        <fullName evidence="1">Uncharacterized protein</fullName>
    </submittedName>
</protein>
<dbReference type="Proteomes" id="UP000298252">
    <property type="component" value="Unassembled WGS sequence"/>
</dbReference>
<name>A0A4R8V7L3_9MICO</name>
<evidence type="ECO:0000313" key="3">
    <source>
        <dbReference type="Proteomes" id="UP000199639"/>
    </source>
</evidence>
<sequence length="82" mass="9556">MRHSVHDAEFVKANETSDKFRPRSDRLRATWIVTHLQAGTRIKELTRALGVEKFENLPRYLEYVQALDVASYRAQLRGTVIQ</sequence>
<gene>
    <name evidence="2" type="ORF">E3O21_08245</name>
    <name evidence="1" type="ORF">SAMN05216368_101240</name>
</gene>
<keyword evidence="4" id="KW-1185">Reference proteome</keyword>
<dbReference type="STRING" id="1424659.SAMN05216368_101240"/>
<organism evidence="1 3">
    <name type="scientific">Cryobacterium flavum</name>
    <dbReference type="NCBI Taxonomy" id="1424659"/>
    <lineage>
        <taxon>Bacteria</taxon>
        <taxon>Bacillati</taxon>
        <taxon>Actinomycetota</taxon>
        <taxon>Actinomycetes</taxon>
        <taxon>Micrococcales</taxon>
        <taxon>Microbacteriaceae</taxon>
        <taxon>Cryobacterium</taxon>
    </lineage>
</organism>
<dbReference type="AlphaFoldDB" id="A0A4R8V7L3"/>
<dbReference type="EMBL" id="FNIB01000001">
    <property type="protein sequence ID" value="SDM53211.1"/>
    <property type="molecule type" value="Genomic_DNA"/>
</dbReference>
<evidence type="ECO:0000313" key="2">
    <source>
        <dbReference type="EMBL" id="TFB77655.1"/>
    </source>
</evidence>
<dbReference type="RefSeq" id="WP_092338409.1">
    <property type="nucleotide sequence ID" value="NZ_FNIB01000001.1"/>
</dbReference>
<dbReference type="Proteomes" id="UP000199639">
    <property type="component" value="Unassembled WGS sequence"/>
</dbReference>
<reference evidence="1 3" key="1">
    <citation type="submission" date="2016-10" db="EMBL/GenBank/DDBJ databases">
        <authorList>
            <person name="Varghese N."/>
            <person name="Submissions S."/>
        </authorList>
    </citation>
    <scope>NUCLEOTIDE SEQUENCE [LARGE SCALE GENOMIC DNA]</scope>
    <source>
        <strain evidence="1 3">CGMCC 1.11215</strain>
    </source>
</reference>
<dbReference type="EMBL" id="SOFD01000024">
    <property type="protein sequence ID" value="TFB77655.1"/>
    <property type="molecule type" value="Genomic_DNA"/>
</dbReference>
<evidence type="ECO:0000313" key="1">
    <source>
        <dbReference type="EMBL" id="SDM53211.1"/>
    </source>
</evidence>
<evidence type="ECO:0000313" key="4">
    <source>
        <dbReference type="Proteomes" id="UP000298252"/>
    </source>
</evidence>
<proteinExistence type="predicted"/>
<reference evidence="2 4" key="2">
    <citation type="submission" date="2019-03" db="EMBL/GenBank/DDBJ databases">
        <title>Genomics of glacier-inhabiting Cryobacterium strains.</title>
        <authorList>
            <person name="Liu Q."/>
            <person name="Xin Y.-H."/>
        </authorList>
    </citation>
    <scope>NUCLEOTIDE SEQUENCE [LARGE SCALE GENOMIC DNA]</scope>
    <source>
        <strain evidence="2 4">Hh8</strain>
    </source>
</reference>